<reference evidence="1" key="1">
    <citation type="submission" date="2021-06" db="EMBL/GenBank/DDBJ databases">
        <authorList>
            <person name="Kallberg Y."/>
            <person name="Tangrot J."/>
            <person name="Rosling A."/>
        </authorList>
    </citation>
    <scope>NUCLEOTIDE SEQUENCE</scope>
    <source>
        <strain evidence="1">AU212A</strain>
    </source>
</reference>
<feature type="non-terminal residue" evidence="1">
    <location>
        <position position="1"/>
    </location>
</feature>
<gene>
    <name evidence="1" type="ORF">SCALOS_LOCUS2398</name>
</gene>
<dbReference type="EMBL" id="CAJVPM010002128">
    <property type="protein sequence ID" value="CAG8480446.1"/>
    <property type="molecule type" value="Genomic_DNA"/>
</dbReference>
<protein>
    <submittedName>
        <fullName evidence="1">7584_t:CDS:1</fullName>
    </submittedName>
</protein>
<sequence>KDSSSISVAKRKNRKRVRLEKAKIERKLDGIFRIYDDIEYGGIEVQSLFTQINSTERLNDGFKLGKSMHDMLAFLLIKEFLKLQVHQLSSPKGYVSILKRGEIYEIPTQAKKNNGFNNASISCLESKEEPENSTEDEFVQKLVNGSTTPPHTISFPWSFDT</sequence>
<evidence type="ECO:0000313" key="1">
    <source>
        <dbReference type="EMBL" id="CAG8480446.1"/>
    </source>
</evidence>
<comment type="caution">
    <text evidence="1">The sequence shown here is derived from an EMBL/GenBank/DDBJ whole genome shotgun (WGS) entry which is preliminary data.</text>
</comment>
<keyword evidence="2" id="KW-1185">Reference proteome</keyword>
<accession>A0ACA9KM79</accession>
<organism evidence="1 2">
    <name type="scientific">Scutellospora calospora</name>
    <dbReference type="NCBI Taxonomy" id="85575"/>
    <lineage>
        <taxon>Eukaryota</taxon>
        <taxon>Fungi</taxon>
        <taxon>Fungi incertae sedis</taxon>
        <taxon>Mucoromycota</taxon>
        <taxon>Glomeromycotina</taxon>
        <taxon>Glomeromycetes</taxon>
        <taxon>Diversisporales</taxon>
        <taxon>Gigasporaceae</taxon>
        <taxon>Scutellospora</taxon>
    </lineage>
</organism>
<evidence type="ECO:0000313" key="2">
    <source>
        <dbReference type="Proteomes" id="UP000789860"/>
    </source>
</evidence>
<dbReference type="Proteomes" id="UP000789860">
    <property type="component" value="Unassembled WGS sequence"/>
</dbReference>
<name>A0ACA9KM79_9GLOM</name>
<proteinExistence type="predicted"/>